<keyword evidence="3" id="KW-1185">Reference proteome</keyword>
<gene>
    <name evidence="2" type="ORF">NYPRO_LOCUS90</name>
</gene>
<protein>
    <submittedName>
        <fullName evidence="2">(raccoon dog) hypothetical protein</fullName>
    </submittedName>
</protein>
<dbReference type="Proteomes" id="UP000645828">
    <property type="component" value="Unassembled WGS sequence"/>
</dbReference>
<dbReference type="EMBL" id="CAJHUB010000580">
    <property type="protein sequence ID" value="CAD7666358.1"/>
    <property type="molecule type" value="Genomic_DNA"/>
</dbReference>
<evidence type="ECO:0000313" key="3">
    <source>
        <dbReference type="Proteomes" id="UP000645828"/>
    </source>
</evidence>
<organism evidence="2 3">
    <name type="scientific">Nyctereutes procyonoides</name>
    <name type="common">Raccoon dog</name>
    <name type="synonym">Canis procyonoides</name>
    <dbReference type="NCBI Taxonomy" id="34880"/>
    <lineage>
        <taxon>Eukaryota</taxon>
        <taxon>Metazoa</taxon>
        <taxon>Chordata</taxon>
        <taxon>Craniata</taxon>
        <taxon>Vertebrata</taxon>
        <taxon>Euteleostomi</taxon>
        <taxon>Mammalia</taxon>
        <taxon>Eutheria</taxon>
        <taxon>Laurasiatheria</taxon>
        <taxon>Carnivora</taxon>
        <taxon>Caniformia</taxon>
        <taxon>Canidae</taxon>
        <taxon>Nyctereutes</taxon>
    </lineage>
</organism>
<evidence type="ECO:0000313" key="2">
    <source>
        <dbReference type="EMBL" id="CAD7666358.1"/>
    </source>
</evidence>
<feature type="region of interest" description="Disordered" evidence="1">
    <location>
        <begin position="37"/>
        <end position="58"/>
    </location>
</feature>
<proteinExistence type="predicted"/>
<name>A0A811XRU1_NYCPR</name>
<accession>A0A811XRU1</accession>
<feature type="compositionally biased region" description="Basic residues" evidence="1">
    <location>
        <begin position="10"/>
        <end position="21"/>
    </location>
</feature>
<feature type="region of interest" description="Disordered" evidence="1">
    <location>
        <begin position="1"/>
        <end position="21"/>
    </location>
</feature>
<dbReference type="AlphaFoldDB" id="A0A811XRU1"/>
<reference evidence="2" key="1">
    <citation type="submission" date="2020-12" db="EMBL/GenBank/DDBJ databases">
        <authorList>
            <consortium name="Molecular Ecology Group"/>
        </authorList>
    </citation>
    <scope>NUCLEOTIDE SEQUENCE</scope>
    <source>
        <strain evidence="2">TBG_1078</strain>
    </source>
</reference>
<feature type="region of interest" description="Disordered" evidence="1">
    <location>
        <begin position="99"/>
        <end position="138"/>
    </location>
</feature>
<sequence length="138" mass="14225">MPEKDSGIHKATHARHRRGAPCRRYLQQLRCLHEAEPEAGANSGARPSSNSGPAASVGPEVIEAMLTAGAEGLAPAEVPAGEAKPLQIVVTALVHRSTLDEPPAPAATREEEQAPAPAIGVPRVPQPPLASGTTGFNP</sequence>
<evidence type="ECO:0000256" key="1">
    <source>
        <dbReference type="SAM" id="MobiDB-lite"/>
    </source>
</evidence>
<comment type="caution">
    <text evidence="2">The sequence shown here is derived from an EMBL/GenBank/DDBJ whole genome shotgun (WGS) entry which is preliminary data.</text>
</comment>